<organism evidence="2 3">
    <name type="scientific">candidate division GN15 bacterium</name>
    <dbReference type="NCBI Taxonomy" id="2072418"/>
    <lineage>
        <taxon>Bacteria</taxon>
        <taxon>candidate division GN15</taxon>
    </lineage>
</organism>
<evidence type="ECO:0000313" key="2">
    <source>
        <dbReference type="EMBL" id="PWB76243.1"/>
    </source>
</evidence>
<dbReference type="InterPro" id="IPR018634">
    <property type="entry name" value="ChrB_C"/>
</dbReference>
<evidence type="ECO:0000313" key="3">
    <source>
        <dbReference type="Proteomes" id="UP000250918"/>
    </source>
</evidence>
<sequence>MKWVTRSHVHVDRVACPWLITRFVDSSAEFLFVAADQVEEVAKNQQAIPFDITGAELGHHGDSCSFDAIIRKYGLKDKALLRLARIVNAADTDRLSAEPVASGLEAIAVGFSVRYPDDRENLCRQFEVYDALYAWCRLQVAGEKV</sequence>
<accession>A0A855X6K3</accession>
<dbReference type="Pfam" id="PF09828">
    <property type="entry name" value="ChrB_C"/>
    <property type="match status" value="1"/>
</dbReference>
<comment type="caution">
    <text evidence="2">The sequence shown here is derived from an EMBL/GenBank/DDBJ whole genome shotgun (WGS) entry which is preliminary data.</text>
</comment>
<dbReference type="AlphaFoldDB" id="A0A855X6K3"/>
<name>A0A855X6K3_9BACT</name>
<reference evidence="2 3" key="1">
    <citation type="journal article" date="2018" name="ISME J.">
        <title>A methanotrophic archaeon couples anaerobic oxidation of methane to Fe(III) reduction.</title>
        <authorList>
            <person name="Cai C."/>
            <person name="Leu A.O."/>
            <person name="Xie G.J."/>
            <person name="Guo J."/>
            <person name="Feng Y."/>
            <person name="Zhao J.X."/>
            <person name="Tyson G.W."/>
            <person name="Yuan Z."/>
            <person name="Hu S."/>
        </authorList>
    </citation>
    <scope>NUCLEOTIDE SEQUENCE [LARGE SCALE GENOMIC DNA]</scope>
    <source>
        <strain evidence="2">FeB_12</strain>
    </source>
</reference>
<feature type="domain" description="ChrB C-terminal" evidence="1">
    <location>
        <begin position="3"/>
        <end position="136"/>
    </location>
</feature>
<protein>
    <submittedName>
        <fullName evidence="2">Chromate resistance protein</fullName>
    </submittedName>
</protein>
<dbReference type="Proteomes" id="UP000250918">
    <property type="component" value="Unassembled WGS sequence"/>
</dbReference>
<dbReference type="EMBL" id="PQAP01000003">
    <property type="protein sequence ID" value="PWB76243.1"/>
    <property type="molecule type" value="Genomic_DNA"/>
</dbReference>
<proteinExistence type="predicted"/>
<evidence type="ECO:0000259" key="1">
    <source>
        <dbReference type="Pfam" id="PF09828"/>
    </source>
</evidence>
<gene>
    <name evidence="2" type="ORF">C3F09_00775</name>
</gene>